<dbReference type="PANTHER" id="PTHR43235:SF1">
    <property type="entry name" value="GLUTAMINE AMIDOTRANSFERASE PB2B2.05-RELATED"/>
    <property type="match status" value="1"/>
</dbReference>
<sequence>MHKPPAELGFRNKTLQYLEQAIAHWIMAHGAMALMLPTLGFDAEVDRRRVTVRHYVDALDGLVMQGGADVSPTSYGQQPMRPEWSGDIARDRYEMELLEGFLAQGKPVLGICRGCQLINVAYGGSLYQDIATQLAEAKAHVDAELYDQHHHDIVFEPGSRLGELYTGYNGGRVTSIHHQAVDRLGGDLVVEARATEDGMVEAIRATGSCFVAGVQWHPEFHAINPELLSGEPLMNGFLDCARAAAR</sequence>
<dbReference type="InterPro" id="IPR044668">
    <property type="entry name" value="PuuD-like"/>
</dbReference>
<dbReference type="PANTHER" id="PTHR43235">
    <property type="entry name" value="GLUTAMINE AMIDOTRANSFERASE PB2B2.05-RELATED"/>
    <property type="match status" value="1"/>
</dbReference>
<dbReference type="Proteomes" id="UP001285263">
    <property type="component" value="Unassembled WGS sequence"/>
</dbReference>
<gene>
    <name evidence="1" type="ORF">SNE35_15290</name>
</gene>
<reference evidence="1 2" key="1">
    <citation type="submission" date="2023-11" db="EMBL/GenBank/DDBJ databases">
        <title>Paucibacter sp. nov., isolated from fresh soil in Korea.</title>
        <authorList>
            <person name="Le N.T.T."/>
        </authorList>
    </citation>
    <scope>NUCLEOTIDE SEQUENCE [LARGE SCALE GENOMIC DNA]</scope>
    <source>
        <strain evidence="1 2">R3-3</strain>
    </source>
</reference>
<dbReference type="InterPro" id="IPR011697">
    <property type="entry name" value="Peptidase_C26"/>
</dbReference>
<proteinExistence type="predicted"/>
<dbReference type="CDD" id="cd01745">
    <property type="entry name" value="GATase1_2"/>
    <property type="match status" value="1"/>
</dbReference>
<keyword evidence="2" id="KW-1185">Reference proteome</keyword>
<name>A0ABU5DI97_9BURK</name>
<comment type="caution">
    <text evidence="1">The sequence shown here is derived from an EMBL/GenBank/DDBJ whole genome shotgun (WGS) entry which is preliminary data.</text>
</comment>
<keyword evidence="1" id="KW-0315">Glutamine amidotransferase</keyword>
<dbReference type="PROSITE" id="PS51273">
    <property type="entry name" value="GATASE_TYPE_1"/>
    <property type="match status" value="1"/>
</dbReference>
<organism evidence="1 2">
    <name type="scientific">Roseateles agri</name>
    <dbReference type="NCBI Taxonomy" id="3098619"/>
    <lineage>
        <taxon>Bacteria</taxon>
        <taxon>Pseudomonadati</taxon>
        <taxon>Pseudomonadota</taxon>
        <taxon>Betaproteobacteria</taxon>
        <taxon>Burkholderiales</taxon>
        <taxon>Sphaerotilaceae</taxon>
        <taxon>Roseateles</taxon>
    </lineage>
</organism>
<dbReference type="Pfam" id="PF07722">
    <property type="entry name" value="Peptidase_C26"/>
    <property type="match status" value="1"/>
</dbReference>
<dbReference type="SUPFAM" id="SSF52317">
    <property type="entry name" value="Class I glutamine amidotransferase-like"/>
    <property type="match status" value="1"/>
</dbReference>
<accession>A0ABU5DI97</accession>
<dbReference type="Gene3D" id="3.40.50.880">
    <property type="match status" value="1"/>
</dbReference>
<dbReference type="EMBL" id="JAXCLA010000004">
    <property type="protein sequence ID" value="MDY0745884.1"/>
    <property type="molecule type" value="Genomic_DNA"/>
</dbReference>
<dbReference type="InterPro" id="IPR029062">
    <property type="entry name" value="Class_I_gatase-like"/>
</dbReference>
<evidence type="ECO:0000313" key="1">
    <source>
        <dbReference type="EMBL" id="MDY0745884.1"/>
    </source>
</evidence>
<evidence type="ECO:0000313" key="2">
    <source>
        <dbReference type="Proteomes" id="UP001285263"/>
    </source>
</evidence>
<protein>
    <submittedName>
        <fullName evidence="1">Type 1 glutamine amidotransferase</fullName>
    </submittedName>
</protein>